<dbReference type="InterPro" id="IPR029057">
    <property type="entry name" value="PRTase-like"/>
</dbReference>
<dbReference type="GO" id="GO:0005829">
    <property type="term" value="C:cytosol"/>
    <property type="evidence" value="ECO:0007669"/>
    <property type="project" value="TreeGrafter"/>
</dbReference>
<evidence type="ECO:0000313" key="2">
    <source>
        <dbReference type="EMBL" id="VDN00935.1"/>
    </source>
</evidence>
<dbReference type="Pfam" id="PF00156">
    <property type="entry name" value="Pribosyltran"/>
    <property type="match status" value="1"/>
</dbReference>
<dbReference type="EMBL" id="UYYF01004269">
    <property type="protein sequence ID" value="VDN00935.1"/>
    <property type="molecule type" value="Genomic_DNA"/>
</dbReference>
<dbReference type="GO" id="GO:0000287">
    <property type="term" value="F:magnesium ion binding"/>
    <property type="evidence" value="ECO:0007669"/>
    <property type="project" value="TreeGrafter"/>
</dbReference>
<proteinExistence type="predicted"/>
<organism evidence="4">
    <name type="scientific">Thelazia callipaeda</name>
    <name type="common">Oriental eyeworm</name>
    <name type="synonym">Parasitic nematode</name>
    <dbReference type="NCBI Taxonomy" id="103827"/>
    <lineage>
        <taxon>Eukaryota</taxon>
        <taxon>Metazoa</taxon>
        <taxon>Ecdysozoa</taxon>
        <taxon>Nematoda</taxon>
        <taxon>Chromadorea</taxon>
        <taxon>Rhabditida</taxon>
        <taxon>Spirurina</taxon>
        <taxon>Spiruromorpha</taxon>
        <taxon>Thelazioidea</taxon>
        <taxon>Thelaziidae</taxon>
        <taxon>Thelazia</taxon>
    </lineage>
</organism>
<dbReference type="SUPFAM" id="SSF53271">
    <property type="entry name" value="PRTase-like"/>
    <property type="match status" value="1"/>
</dbReference>
<dbReference type="CDD" id="cd06223">
    <property type="entry name" value="PRTases_typeI"/>
    <property type="match status" value="1"/>
</dbReference>
<evidence type="ECO:0000259" key="1">
    <source>
        <dbReference type="Pfam" id="PF00156"/>
    </source>
</evidence>
<reference evidence="4" key="1">
    <citation type="submission" date="2017-02" db="UniProtKB">
        <authorList>
            <consortium name="WormBaseParasite"/>
        </authorList>
    </citation>
    <scope>IDENTIFICATION</scope>
</reference>
<dbReference type="STRING" id="103827.A0A0N5CUH3"/>
<feature type="domain" description="Phosphoribosyltransferase" evidence="1">
    <location>
        <begin position="44"/>
        <end position="190"/>
    </location>
</feature>
<evidence type="ECO:0000313" key="4">
    <source>
        <dbReference type="WBParaSite" id="TCLT_0000391601-mRNA-1"/>
    </source>
</evidence>
<protein>
    <submittedName>
        <fullName evidence="4">Pribosyltran domain-containing protein</fullName>
    </submittedName>
</protein>
<dbReference type="OrthoDB" id="9449045at2759"/>
<dbReference type="WBParaSite" id="TCLT_0000391601-mRNA-1">
    <property type="protein sequence ID" value="TCLT_0000391601-mRNA-1"/>
    <property type="gene ID" value="TCLT_0000391601"/>
</dbReference>
<dbReference type="PANTHER" id="PTHR43340">
    <property type="entry name" value="HYPOXANTHINE-GUANINE PHOSPHORIBOSYLTRANSFERASE"/>
    <property type="match status" value="1"/>
</dbReference>
<gene>
    <name evidence="2" type="ORF">TCLT_LOCUS3905</name>
</gene>
<dbReference type="AlphaFoldDB" id="A0A0N5CUH3"/>
<sequence>MNKGSCSSSISIPDNVEFKLESFVLPQCYLGDLKSVMIPKGLICDRVKCLAREIVQVIGDQPLVMLCVLKGSYRFFTELVEEMISARASCSHLLEVDFSYTNSDRSEALEMIGLSNEKDLENKNVVVVEDIVDSGRTISQLLNRLEQMGVKQMWTAILLSKRCEREHKVQEDFIAFDIPDKFIVGFGLDYNQKFRDLSHICVMSEAGIEKHKITE</sequence>
<dbReference type="GO" id="GO:0006178">
    <property type="term" value="P:guanine salvage"/>
    <property type="evidence" value="ECO:0007669"/>
    <property type="project" value="TreeGrafter"/>
</dbReference>
<dbReference type="GO" id="GO:0032263">
    <property type="term" value="P:GMP salvage"/>
    <property type="evidence" value="ECO:0007669"/>
    <property type="project" value="TreeGrafter"/>
</dbReference>
<name>A0A0N5CUH3_THECL</name>
<reference evidence="2 3" key="2">
    <citation type="submission" date="2018-11" db="EMBL/GenBank/DDBJ databases">
        <authorList>
            <consortium name="Pathogen Informatics"/>
        </authorList>
    </citation>
    <scope>NUCLEOTIDE SEQUENCE [LARGE SCALE GENOMIC DNA]</scope>
</reference>
<dbReference type="PANTHER" id="PTHR43340:SF1">
    <property type="entry name" value="HYPOXANTHINE PHOSPHORIBOSYLTRANSFERASE"/>
    <property type="match status" value="1"/>
</dbReference>
<evidence type="ECO:0000313" key="3">
    <source>
        <dbReference type="Proteomes" id="UP000276776"/>
    </source>
</evidence>
<dbReference type="GO" id="GO:0004422">
    <property type="term" value="F:hypoxanthine phosphoribosyltransferase activity"/>
    <property type="evidence" value="ECO:0007669"/>
    <property type="project" value="TreeGrafter"/>
</dbReference>
<keyword evidence="3" id="KW-1185">Reference proteome</keyword>
<dbReference type="Proteomes" id="UP000276776">
    <property type="component" value="Unassembled WGS sequence"/>
</dbReference>
<accession>A0A0N5CUH3</accession>
<dbReference type="GO" id="GO:0046100">
    <property type="term" value="P:hypoxanthine metabolic process"/>
    <property type="evidence" value="ECO:0007669"/>
    <property type="project" value="TreeGrafter"/>
</dbReference>
<dbReference type="InterPro" id="IPR050408">
    <property type="entry name" value="HGPRT"/>
</dbReference>
<dbReference type="OMA" id="MQWRVAP"/>
<dbReference type="GO" id="GO:0032264">
    <property type="term" value="P:IMP salvage"/>
    <property type="evidence" value="ECO:0007669"/>
    <property type="project" value="TreeGrafter"/>
</dbReference>
<dbReference type="InterPro" id="IPR000836">
    <property type="entry name" value="PRTase_dom"/>
</dbReference>
<dbReference type="Gene3D" id="3.40.50.2020">
    <property type="match status" value="1"/>
</dbReference>